<proteinExistence type="predicted"/>
<evidence type="ECO:0000313" key="3">
    <source>
        <dbReference type="Proteomes" id="UP001523219"/>
    </source>
</evidence>
<keyword evidence="3" id="KW-1185">Reference proteome</keyword>
<evidence type="ECO:0000256" key="1">
    <source>
        <dbReference type="SAM" id="Coils"/>
    </source>
</evidence>
<sequence>MSSASRPGQGFARVRRGYRPARIDAFTAALSAERDAAWERAARLTVLAREMEADLELLRETVAQLPEQTYECLGEQARTLFALAREEAAVVRAAARREAESLAAEAEEAGRQVREAAQAYADEVRGEAEERVRTRMLAARAEADDVRVTARREVKKGRGEALAALREVRRRTEGLLAEQTAEQAEREDREKRAAIERTAALETAEAERSARAKAALAAAKRAYAEAEEAARRIERDAEARACEVIAEARVRADRIACETERVVAAHEEQREVVRAEMAHVRHSLSVITDRAPAE</sequence>
<dbReference type="RefSeq" id="WP_252425216.1">
    <property type="nucleotide sequence ID" value="NZ_JAMWMR010000010.1"/>
</dbReference>
<name>A0ABT0ZEC5_9ACTN</name>
<keyword evidence="1" id="KW-0175">Coiled coil</keyword>
<dbReference type="Proteomes" id="UP001523219">
    <property type="component" value="Unassembled WGS sequence"/>
</dbReference>
<comment type="caution">
    <text evidence="2">The sequence shown here is derived from an EMBL/GenBank/DDBJ whole genome shotgun (WGS) entry which is preliminary data.</text>
</comment>
<feature type="coiled-coil region" evidence="1">
    <location>
        <begin position="92"/>
        <end position="119"/>
    </location>
</feature>
<reference evidence="2 3" key="1">
    <citation type="submission" date="2022-05" db="EMBL/GenBank/DDBJ databases">
        <title>Streptomyces sp. nov. RY43-2 isolated from soil of a peat swamp forest.</title>
        <authorList>
            <person name="Kanchanasin P."/>
            <person name="Tanasupawat S."/>
            <person name="Phongsopitanun W."/>
        </authorList>
    </citation>
    <scope>NUCLEOTIDE SEQUENCE [LARGE SCALE GENOMIC DNA]</scope>
    <source>
        <strain evidence="2 3">RY43-2</strain>
    </source>
</reference>
<evidence type="ECO:0000313" key="2">
    <source>
        <dbReference type="EMBL" id="MCN9241912.1"/>
    </source>
</evidence>
<feature type="coiled-coil region" evidence="1">
    <location>
        <begin position="41"/>
        <end position="68"/>
    </location>
</feature>
<protein>
    <submittedName>
        <fullName evidence="2">Cellulose-binding protein</fullName>
    </submittedName>
</protein>
<dbReference type="EMBL" id="JAMWMR010000010">
    <property type="protein sequence ID" value="MCN9241912.1"/>
    <property type="molecule type" value="Genomic_DNA"/>
</dbReference>
<feature type="coiled-coil region" evidence="1">
    <location>
        <begin position="177"/>
        <end position="236"/>
    </location>
</feature>
<organism evidence="2 3">
    <name type="scientific">Streptomyces macrolidinus</name>
    <dbReference type="NCBI Taxonomy" id="2952607"/>
    <lineage>
        <taxon>Bacteria</taxon>
        <taxon>Bacillati</taxon>
        <taxon>Actinomycetota</taxon>
        <taxon>Actinomycetes</taxon>
        <taxon>Kitasatosporales</taxon>
        <taxon>Streptomycetaceae</taxon>
        <taxon>Streptomyces</taxon>
    </lineage>
</organism>
<gene>
    <name evidence="2" type="ORF">NGF19_14115</name>
</gene>
<accession>A0ABT0ZEC5</accession>